<dbReference type="OrthoDB" id="9806408at2"/>
<accession>S0EWI9</accession>
<dbReference type="GO" id="GO:0008654">
    <property type="term" value="P:phospholipid biosynthetic process"/>
    <property type="evidence" value="ECO:0007669"/>
    <property type="project" value="UniProtKB-KW"/>
</dbReference>
<dbReference type="KEGG" id="ccz:CCALI_00241"/>
<name>S0EWI9_CHTCT</name>
<keyword evidence="11" id="KW-0012">Acyltransferase</keyword>
<dbReference type="Gene3D" id="3.40.718.10">
    <property type="entry name" value="Isopropylmalate Dehydrogenase"/>
    <property type="match status" value="1"/>
</dbReference>
<comment type="similarity">
    <text evidence="10">Belongs to the PlsX family.</text>
</comment>
<evidence type="ECO:0000256" key="10">
    <source>
        <dbReference type="HAMAP-Rule" id="MF_00019"/>
    </source>
</evidence>
<comment type="function">
    <text evidence="10">Catalyzes the reversible formation of acyl-phosphate (acyl-PO(4)) from acyl-[acyl-carrier-protein] (acyl-ACP). This enzyme utilizes acyl-ACP as fatty acyl donor, but not acyl-CoA.</text>
</comment>
<keyword evidence="7 10" id="KW-1208">Phospholipid metabolism</keyword>
<evidence type="ECO:0000256" key="9">
    <source>
        <dbReference type="ARBA" id="ARBA00046608"/>
    </source>
</evidence>
<dbReference type="GO" id="GO:0006633">
    <property type="term" value="P:fatty acid biosynthetic process"/>
    <property type="evidence" value="ECO:0007669"/>
    <property type="project" value="UniProtKB-UniRule"/>
</dbReference>
<dbReference type="HAMAP" id="MF_00019">
    <property type="entry name" value="PlsX"/>
    <property type="match status" value="1"/>
</dbReference>
<dbReference type="EMBL" id="HF951689">
    <property type="protein sequence ID" value="CCW34078.1"/>
    <property type="molecule type" value="Genomic_DNA"/>
</dbReference>
<protein>
    <recommendedName>
        <fullName evidence="8 10">Phosphate acyltransferase</fullName>
        <ecNumber evidence="8 10">2.3.1.274</ecNumber>
    </recommendedName>
    <alternativeName>
        <fullName evidence="10">Acyl-ACP phosphotransacylase</fullName>
    </alternativeName>
    <alternativeName>
        <fullName evidence="10">Acyl-[acyl-carrier-protein]--phosphate acyltransferase</fullName>
    </alternativeName>
    <alternativeName>
        <fullName evidence="10">Phosphate-acyl-ACP acyltransferase</fullName>
    </alternativeName>
</protein>
<dbReference type="AlphaFoldDB" id="S0EWI9"/>
<dbReference type="FunCoup" id="S0EWI9">
    <property type="interactions" value="289"/>
</dbReference>
<keyword evidence="4 10" id="KW-0808">Transferase</keyword>
<evidence type="ECO:0000256" key="1">
    <source>
        <dbReference type="ARBA" id="ARBA00001232"/>
    </source>
</evidence>
<evidence type="ECO:0000256" key="6">
    <source>
        <dbReference type="ARBA" id="ARBA00023209"/>
    </source>
</evidence>
<evidence type="ECO:0000256" key="5">
    <source>
        <dbReference type="ARBA" id="ARBA00023098"/>
    </source>
</evidence>
<comment type="subcellular location">
    <subcellularLocation>
        <location evidence="10">Cytoplasm</location>
    </subcellularLocation>
    <text evidence="10">Associated with the membrane possibly through PlsY.</text>
</comment>
<reference evidence="12" key="1">
    <citation type="submission" date="2013-03" db="EMBL/GenBank/DDBJ databases">
        <title>Genome sequence of Chthonomonas calidirosea, the first sequenced genome from the Armatimonadetes phylum (formally candidate division OP10).</title>
        <authorList>
            <person name="Lee K.C.Y."/>
            <person name="Morgan X.C."/>
            <person name="Dunfield P.F."/>
            <person name="Tamas I."/>
            <person name="Houghton K.M."/>
            <person name="Vyssotski M."/>
            <person name="Ryan J.L.J."/>
            <person name="Lagutin K."/>
            <person name="McDonald I.R."/>
            <person name="Stott M.B."/>
        </authorList>
    </citation>
    <scope>NUCLEOTIDE SEQUENCE [LARGE SCALE GENOMIC DNA]</scope>
    <source>
        <strain evidence="12">DSM 23976 / ICMP 18418 / T49</strain>
    </source>
</reference>
<comment type="subunit">
    <text evidence="9 10">Homodimer. Probably interacts with PlsY.</text>
</comment>
<dbReference type="InParanoid" id="S0EWI9"/>
<keyword evidence="6 10" id="KW-0594">Phospholipid biosynthesis</keyword>
<evidence type="ECO:0000256" key="8">
    <source>
        <dbReference type="ARBA" id="ARBA00024069"/>
    </source>
</evidence>
<dbReference type="InterPro" id="IPR012281">
    <property type="entry name" value="Phospholipid_synth_PlsX-like"/>
</dbReference>
<dbReference type="NCBIfam" id="TIGR00182">
    <property type="entry name" value="plsX"/>
    <property type="match status" value="1"/>
</dbReference>
<keyword evidence="2 10" id="KW-0963">Cytoplasm</keyword>
<dbReference type="PANTHER" id="PTHR30100:SF1">
    <property type="entry name" value="PHOSPHATE ACYLTRANSFERASE"/>
    <property type="match status" value="1"/>
</dbReference>
<proteinExistence type="inferred from homology"/>
<evidence type="ECO:0000256" key="3">
    <source>
        <dbReference type="ARBA" id="ARBA00022516"/>
    </source>
</evidence>
<dbReference type="eggNOG" id="COG0416">
    <property type="taxonomic scope" value="Bacteria"/>
</dbReference>
<keyword evidence="5 10" id="KW-0443">Lipid metabolism</keyword>
<comment type="pathway">
    <text evidence="10">Lipid metabolism; phospholipid metabolism.</text>
</comment>
<evidence type="ECO:0000313" key="11">
    <source>
        <dbReference type="EMBL" id="CCW34078.1"/>
    </source>
</evidence>
<evidence type="ECO:0000256" key="7">
    <source>
        <dbReference type="ARBA" id="ARBA00023264"/>
    </source>
</evidence>
<dbReference type="STRING" id="454171.CP488_00916"/>
<dbReference type="Pfam" id="PF02504">
    <property type="entry name" value="FA_synthesis"/>
    <property type="match status" value="1"/>
</dbReference>
<dbReference type="SUPFAM" id="SSF53659">
    <property type="entry name" value="Isocitrate/Isopropylmalate dehydrogenase-like"/>
    <property type="match status" value="1"/>
</dbReference>
<evidence type="ECO:0000256" key="2">
    <source>
        <dbReference type="ARBA" id="ARBA00022490"/>
    </source>
</evidence>
<dbReference type="PATRIC" id="fig|1303518.3.peg.242"/>
<keyword evidence="3 10" id="KW-0444">Lipid biosynthesis</keyword>
<dbReference type="EC" id="2.3.1.274" evidence="8 10"/>
<evidence type="ECO:0000313" key="12">
    <source>
        <dbReference type="Proteomes" id="UP000014227"/>
    </source>
</evidence>
<organism evidence="11 12">
    <name type="scientific">Chthonomonas calidirosea (strain DSM 23976 / ICMP 18418 / T49)</name>
    <dbReference type="NCBI Taxonomy" id="1303518"/>
    <lineage>
        <taxon>Bacteria</taxon>
        <taxon>Bacillati</taxon>
        <taxon>Armatimonadota</taxon>
        <taxon>Chthonomonadia</taxon>
        <taxon>Chthonomonadales</taxon>
        <taxon>Chthonomonadaceae</taxon>
        <taxon>Chthonomonas</taxon>
    </lineage>
</organism>
<dbReference type="PANTHER" id="PTHR30100">
    <property type="entry name" value="FATTY ACID/PHOSPHOLIPID SYNTHESIS PROTEIN PLSX"/>
    <property type="match status" value="1"/>
</dbReference>
<dbReference type="HOGENOM" id="CLU_039379_1_1_0"/>
<dbReference type="UniPathway" id="UPA00085"/>
<dbReference type="InterPro" id="IPR003664">
    <property type="entry name" value="FA_synthesis"/>
</dbReference>
<comment type="catalytic activity">
    <reaction evidence="1 10">
        <text>a fatty acyl-[ACP] + phosphate = an acyl phosphate + holo-[ACP]</text>
        <dbReference type="Rhea" id="RHEA:42292"/>
        <dbReference type="Rhea" id="RHEA-COMP:9685"/>
        <dbReference type="Rhea" id="RHEA-COMP:14125"/>
        <dbReference type="ChEBI" id="CHEBI:43474"/>
        <dbReference type="ChEBI" id="CHEBI:59918"/>
        <dbReference type="ChEBI" id="CHEBI:64479"/>
        <dbReference type="ChEBI" id="CHEBI:138651"/>
        <dbReference type="EC" id="2.3.1.274"/>
    </reaction>
</comment>
<evidence type="ECO:0000256" key="4">
    <source>
        <dbReference type="ARBA" id="ARBA00022679"/>
    </source>
</evidence>
<dbReference type="GO" id="GO:0043811">
    <property type="term" value="F:phosphate:acyl-[acyl carrier protein] acyltransferase activity"/>
    <property type="evidence" value="ECO:0007669"/>
    <property type="project" value="UniProtKB-UniRule"/>
</dbReference>
<dbReference type="PIRSF" id="PIRSF002465">
    <property type="entry name" value="Phsphlp_syn_PlsX"/>
    <property type="match status" value="1"/>
</dbReference>
<keyword evidence="12" id="KW-1185">Reference proteome</keyword>
<gene>
    <name evidence="10" type="primary">plsX</name>
    <name evidence="11" type="ORF">CCALI_00241</name>
</gene>
<sequence length="346" mass="37161">MPVAKRIAVDAMGGDRGPAEVARGVYEAALHSTSHFYLVGHPDVLQQELKKWHNRPKNIEIVPASEVIEMTDQPAVAFRKKPDASVVIAARMVHEGQADALVTIGNTGAAMAVGLLTLGRIKGIDRPAIATPLPSLTGGTVILLDAGATVDCDPNNLYEFALMGSAYAEHVLGVTKPRVALLSNGEEMNKGNTLVKRTHQLLLSASQMEAPFEFVGNVEGRDLFKGQADVVICDGFTGNVLLKTAEGVAEMVLSLIKQELGRHIWMRPLLAPFLPAMRRLRTRIDYAERGGAPLLGVNGICIIGHGRSTYYAVANACRAAEKAVEHNIVEVIRSRVCKAPLMPPAT</sequence>
<dbReference type="GO" id="GO:0005737">
    <property type="term" value="C:cytoplasm"/>
    <property type="evidence" value="ECO:0007669"/>
    <property type="project" value="UniProtKB-SubCell"/>
</dbReference>
<dbReference type="RefSeq" id="WP_016481642.1">
    <property type="nucleotide sequence ID" value="NC_021487.1"/>
</dbReference>
<dbReference type="Proteomes" id="UP000014227">
    <property type="component" value="Chromosome I"/>
</dbReference>